<dbReference type="Gene3D" id="1.25.40.10">
    <property type="entry name" value="Tetratricopeptide repeat domain"/>
    <property type="match status" value="1"/>
</dbReference>
<dbReference type="Proteomes" id="UP000730482">
    <property type="component" value="Unassembled WGS sequence"/>
</dbReference>
<dbReference type="InterPro" id="IPR011990">
    <property type="entry name" value="TPR-like_helical_dom_sf"/>
</dbReference>
<keyword evidence="1" id="KW-0238">DNA-binding</keyword>
<evidence type="ECO:0000256" key="1">
    <source>
        <dbReference type="ARBA" id="ARBA00023125"/>
    </source>
</evidence>
<dbReference type="Pfam" id="PF01381">
    <property type="entry name" value="HTH_3"/>
    <property type="match status" value="1"/>
</dbReference>
<dbReference type="PANTHER" id="PTHR46558:SF11">
    <property type="entry name" value="HTH-TYPE TRANSCRIPTIONAL REGULATOR XRE"/>
    <property type="match status" value="1"/>
</dbReference>
<sequence>MSEVIEVAGKRVKFAKRRKAAGFTQEQLALYLGVERSTVVRWESAENEPQAWLRPKLARALRVSADELQALLDDIAVIQSEPGERLAYVLQHPSSVDLVAVAHLHERIRQLDESYDTATSTALVGVAGHVHGQITYLRQGATGGRVRRALGEVEAESATFMGQLVWDVSQRRDHDGPIKYFDQAVNAARQVRDPLTESYAVLRKSFVALYGDKDPAKGLALADEAAEVASLCSPALTGLSLLHVAEGCAMAGDRKETEAVLGKAEAQFDRVTPDDAAADNFGPNEFNRLAGSCFLSLGLPNLAEPLLRRTVSALLTKKKSQSIAFGNLTLSLIRQGKRDEAQAAMHHTIDAVELTRGGGGLNIVFQAGRELRPWRSEPWVQEINDRLLALMAAI</sequence>
<reference evidence="3 4" key="1">
    <citation type="submission" date="2020-02" db="EMBL/GenBank/DDBJ databases">
        <title>Acidophilic actinobacteria isolated from forest soil.</title>
        <authorList>
            <person name="Golinska P."/>
        </authorList>
    </citation>
    <scope>NUCLEOTIDE SEQUENCE [LARGE SCALE GENOMIC DNA]</scope>
    <source>
        <strain evidence="3 4">NL8</strain>
    </source>
</reference>
<dbReference type="PANTHER" id="PTHR46558">
    <property type="entry name" value="TRACRIPTIONAL REGULATORY PROTEIN-RELATED-RELATED"/>
    <property type="match status" value="1"/>
</dbReference>
<protein>
    <submittedName>
        <fullName evidence="3">Helix-turn-helix transcriptional regulator</fullName>
    </submittedName>
</protein>
<dbReference type="Gene3D" id="1.10.260.40">
    <property type="entry name" value="lambda repressor-like DNA-binding domains"/>
    <property type="match status" value="1"/>
</dbReference>
<gene>
    <name evidence="3" type="ORF">KGQ19_00370</name>
</gene>
<dbReference type="PROSITE" id="PS50943">
    <property type="entry name" value="HTH_CROC1"/>
    <property type="match status" value="1"/>
</dbReference>
<dbReference type="CDD" id="cd00093">
    <property type="entry name" value="HTH_XRE"/>
    <property type="match status" value="1"/>
</dbReference>
<organism evidence="3 4">
    <name type="scientific">Catenulispora pinistramenti</name>
    <dbReference type="NCBI Taxonomy" id="2705254"/>
    <lineage>
        <taxon>Bacteria</taxon>
        <taxon>Bacillati</taxon>
        <taxon>Actinomycetota</taxon>
        <taxon>Actinomycetes</taxon>
        <taxon>Catenulisporales</taxon>
        <taxon>Catenulisporaceae</taxon>
        <taxon>Catenulispora</taxon>
    </lineage>
</organism>
<comment type="caution">
    <text evidence="3">The sequence shown here is derived from an EMBL/GenBank/DDBJ whole genome shotgun (WGS) entry which is preliminary data.</text>
</comment>
<name>A0ABS5KGC4_9ACTN</name>
<dbReference type="InterPro" id="IPR001387">
    <property type="entry name" value="Cro/C1-type_HTH"/>
</dbReference>
<evidence type="ECO:0000313" key="4">
    <source>
        <dbReference type="Proteomes" id="UP000730482"/>
    </source>
</evidence>
<dbReference type="SUPFAM" id="SSF47413">
    <property type="entry name" value="lambda repressor-like DNA-binding domains"/>
    <property type="match status" value="1"/>
</dbReference>
<dbReference type="EMBL" id="JAAFYZ010000002">
    <property type="protein sequence ID" value="MBS2545312.1"/>
    <property type="molecule type" value="Genomic_DNA"/>
</dbReference>
<evidence type="ECO:0000313" key="3">
    <source>
        <dbReference type="EMBL" id="MBS2545312.1"/>
    </source>
</evidence>
<feature type="domain" description="HTH cro/C1-type" evidence="2">
    <location>
        <begin position="14"/>
        <end position="68"/>
    </location>
</feature>
<accession>A0ABS5KGC4</accession>
<dbReference type="InterPro" id="IPR010982">
    <property type="entry name" value="Lambda_DNA-bd_dom_sf"/>
</dbReference>
<evidence type="ECO:0000259" key="2">
    <source>
        <dbReference type="PROSITE" id="PS50943"/>
    </source>
</evidence>
<keyword evidence="4" id="KW-1185">Reference proteome</keyword>
<dbReference type="SMART" id="SM00530">
    <property type="entry name" value="HTH_XRE"/>
    <property type="match status" value="1"/>
</dbReference>
<proteinExistence type="predicted"/>